<reference evidence="2 3" key="1">
    <citation type="submission" date="2021-05" db="EMBL/GenBank/DDBJ databases">
        <title>Croceibacterium sp. LX-88 genome sequence.</title>
        <authorList>
            <person name="Luo X."/>
        </authorList>
    </citation>
    <scope>NUCLEOTIDE SEQUENCE [LARGE SCALE GENOMIC DNA]</scope>
    <source>
        <strain evidence="2 3">LX-88</strain>
    </source>
</reference>
<sequence>MTKRWMWATAAAVLATQGAAAWAAPTVEECRAIADREQRLACYDEVPVATPASPAPVSAAPASAAAAIPAQTSAERQAAAEQNFGLAANQVRTEPERVTAKIVEMRPGRKGPLLVLDNGHEWQVTTDRNLADRLRVGQTVEIKRGMMSGYRVYVDGVTGMETVQRIK</sequence>
<dbReference type="Proteomes" id="UP000811255">
    <property type="component" value="Unassembled WGS sequence"/>
</dbReference>
<keyword evidence="3" id="KW-1185">Reference proteome</keyword>
<feature type="signal peptide" evidence="1">
    <location>
        <begin position="1"/>
        <end position="23"/>
    </location>
</feature>
<evidence type="ECO:0000313" key="3">
    <source>
        <dbReference type="Proteomes" id="UP000811255"/>
    </source>
</evidence>
<gene>
    <name evidence="2" type="ORF">KK137_09505</name>
</gene>
<evidence type="ECO:0000313" key="2">
    <source>
        <dbReference type="EMBL" id="MBT2134569.1"/>
    </source>
</evidence>
<comment type="caution">
    <text evidence="2">The sequence shown here is derived from an EMBL/GenBank/DDBJ whole genome shotgun (WGS) entry which is preliminary data.</text>
</comment>
<name>A0ABS5W4G0_9SPHN</name>
<accession>A0ABS5W4G0</accession>
<dbReference type="RefSeq" id="WP_214536207.1">
    <property type="nucleotide sequence ID" value="NZ_JAHFVK010000002.1"/>
</dbReference>
<feature type="chain" id="PRO_5047408882" evidence="1">
    <location>
        <begin position="24"/>
        <end position="167"/>
    </location>
</feature>
<organism evidence="2 3">
    <name type="scientific">Croceibacterium selenioxidans</name>
    <dbReference type="NCBI Taxonomy" id="2838833"/>
    <lineage>
        <taxon>Bacteria</taxon>
        <taxon>Pseudomonadati</taxon>
        <taxon>Pseudomonadota</taxon>
        <taxon>Alphaproteobacteria</taxon>
        <taxon>Sphingomonadales</taxon>
        <taxon>Erythrobacteraceae</taxon>
        <taxon>Croceibacterium</taxon>
    </lineage>
</organism>
<evidence type="ECO:0000256" key="1">
    <source>
        <dbReference type="SAM" id="SignalP"/>
    </source>
</evidence>
<protein>
    <submittedName>
        <fullName evidence="2">Uncharacterized protein</fullName>
    </submittedName>
</protein>
<keyword evidence="1" id="KW-0732">Signal</keyword>
<dbReference type="EMBL" id="JAHFVK010000002">
    <property type="protein sequence ID" value="MBT2134569.1"/>
    <property type="molecule type" value="Genomic_DNA"/>
</dbReference>
<proteinExistence type="predicted"/>